<sequence length="33" mass="3469">MFTNFGLIKLHLMQMASLATLGLGYASGGIKPS</sequence>
<organism evidence="1 2">
    <name type="scientific">Gossypium darwinii</name>
    <name type="common">Darwin's cotton</name>
    <name type="synonym">Gossypium barbadense var. darwinii</name>
    <dbReference type="NCBI Taxonomy" id="34276"/>
    <lineage>
        <taxon>Eukaryota</taxon>
        <taxon>Viridiplantae</taxon>
        <taxon>Streptophyta</taxon>
        <taxon>Embryophyta</taxon>
        <taxon>Tracheophyta</taxon>
        <taxon>Spermatophyta</taxon>
        <taxon>Magnoliopsida</taxon>
        <taxon>eudicotyledons</taxon>
        <taxon>Gunneridae</taxon>
        <taxon>Pentapetalae</taxon>
        <taxon>rosids</taxon>
        <taxon>malvids</taxon>
        <taxon>Malvales</taxon>
        <taxon>Malvaceae</taxon>
        <taxon>Malvoideae</taxon>
        <taxon>Gossypium</taxon>
    </lineage>
</organism>
<dbReference type="AlphaFoldDB" id="A0A5D2EPA8"/>
<dbReference type="EMBL" id="CM017698">
    <property type="protein sequence ID" value="TYG94931.1"/>
    <property type="molecule type" value="Genomic_DNA"/>
</dbReference>
<proteinExistence type="predicted"/>
<evidence type="ECO:0000313" key="2">
    <source>
        <dbReference type="Proteomes" id="UP000323506"/>
    </source>
</evidence>
<protein>
    <submittedName>
        <fullName evidence="1">Uncharacterized protein</fullName>
    </submittedName>
</protein>
<reference evidence="1 2" key="1">
    <citation type="submission" date="2019-06" db="EMBL/GenBank/DDBJ databases">
        <title>WGS assembly of Gossypium darwinii.</title>
        <authorList>
            <person name="Chen Z.J."/>
            <person name="Sreedasyam A."/>
            <person name="Ando A."/>
            <person name="Song Q."/>
            <person name="De L."/>
            <person name="Hulse-Kemp A."/>
            <person name="Ding M."/>
            <person name="Ye W."/>
            <person name="Kirkbride R."/>
            <person name="Jenkins J."/>
            <person name="Plott C."/>
            <person name="Lovell J."/>
            <person name="Lin Y.-M."/>
            <person name="Vaughn R."/>
            <person name="Liu B."/>
            <person name="Li W."/>
            <person name="Simpson S."/>
            <person name="Scheffler B."/>
            <person name="Saski C."/>
            <person name="Grover C."/>
            <person name="Hu G."/>
            <person name="Conover J."/>
            <person name="Carlson J."/>
            <person name="Shu S."/>
            <person name="Boston L."/>
            <person name="Williams M."/>
            <person name="Peterson D."/>
            <person name="Mcgee K."/>
            <person name="Jones D."/>
            <person name="Wendel J."/>
            <person name="Stelly D."/>
            <person name="Grimwood J."/>
            <person name="Schmutz J."/>
        </authorList>
    </citation>
    <scope>NUCLEOTIDE SEQUENCE [LARGE SCALE GENOMIC DNA]</scope>
    <source>
        <strain evidence="1">1808015.09</strain>
    </source>
</reference>
<evidence type="ECO:0000313" key="1">
    <source>
        <dbReference type="EMBL" id="TYG94931.1"/>
    </source>
</evidence>
<dbReference type="Proteomes" id="UP000323506">
    <property type="component" value="Chromosome A11"/>
</dbReference>
<accession>A0A5D2EPA8</accession>
<keyword evidence="2" id="KW-1185">Reference proteome</keyword>
<gene>
    <name evidence="1" type="ORF">ES288_A11G227300v1</name>
</gene>
<name>A0A5D2EPA8_GOSDA</name>